<sequence length="1284" mass="139884">MLDNFRGWTWRYPGGNLFESLRRRPKLGRTQSLRSKHGPAITIDEVPAKSEQKKRLGESSASGKSTLGWLSAVSLLLNALLFLLLGLALLLVWYFNSRANGFTLVTENHYSWTYGPTAILVFVVALWRQVDYHFKAAAPWMALQHGHANGKDSILLDFISPMQPVSLWLALRYRHFGVLITIVGFVLLKIITLASTGLFVEDLTELPDQNISLNRNTKFNGSLWNITQPFGTQDASIAYAAYGVLARGVVAQDQGTTDNLLYETLDLPADLRNRSRLVETQLNAFIPSFNCQMATVSINPTPYGTDGEQTSDTIAIISPQCQLMGGAQPVFVIDASTQLCPKTQFRGNMVRVNCSTTPGDQTDWQLLTLAKIVYDQVLNGSATESASAADDSNVNIVSWRVGIEQVTSLLCRPSYTMGKVNVSYDFSESPPLVTTGTPIPSNESLAGLEDEDLASRFTSSLVAGANMFGDLSAQSDLEEDFPNTMFKIMAGSVSSKGRYQALMDETTMQKAAEETFQQFAVQFAAKYLLEKDASEIDGLAVLLANRLKVATLPFWIMTAGLGFMAALAFGAFCLRPRGELPPHYQTIRGIAIILNQNSGFNSIIGSCRGLKEKELVRKLSNYGFSAFPDHDSHGRSRIAIEGASRGDTDDSPGQGRSNDSSEGDKAAWWHPFLVRKPVIVLVLILLLSTIGILELLQHRSDNNQGILSLHGIDNTTTTVYTRLLPALVILIVATSVNAIDFNIMVLAPFNALWSGEVPAKRSLDSSLVDQLPPVGLFRAVKNRHYAAFCSSTAAIVGSVLTILVSGLYTPEAFPSVVTRLELATNDIFNTSWTASATDDGTAALIISLTESLNTSYPSFTYDELALPVLAKPNISEATPGLLLQTTYPALRASLNCTALDVSSFNMSVEYNPRIDTTSASVDASMPLPPTCLRGGPSGNLSYVEVTYRAGFQTNSSFFAKVLDLHVGPYDAIEGSAFGESDPGAQPDNPPGCPSLAFVYGHADLDRPDQNSVTVLMCYQEMQTVKAMATFDLSSMSISTTDPSSPQRPVPDEYTVQLLQSGPNGETAFSYRIQQHMDQSLSIFNQTQFASANLAEAPVDNFFQAVLFGKKPLPISALVGEENKAVMLQGINAFYRRYMAQAISSNMRVPVNSNDSATASQSYPGAVYSPSQLVRLVQHNRAKLALQISLGIVTASTALACYLTKLDRLVPHNPCTVFGVAALLAGSRMCNPGEFDALEEGGDGVQYRLGWWDENRTGHPPAREEAPNVKRRYGIDIVEDRRMNL</sequence>
<dbReference type="HOGENOM" id="CLU_003000_0_0_1"/>
<keyword evidence="2" id="KW-0812">Transmembrane</keyword>
<dbReference type="Pfam" id="PF11915">
    <property type="entry name" value="DUF3433"/>
    <property type="match status" value="2"/>
</dbReference>
<evidence type="ECO:0000256" key="2">
    <source>
        <dbReference type="SAM" id="Phobius"/>
    </source>
</evidence>
<feature type="region of interest" description="Disordered" evidence="1">
    <location>
        <begin position="641"/>
        <end position="664"/>
    </location>
</feature>
<gene>
    <name evidence="3" type="ORF">PV04_09793</name>
</gene>
<dbReference type="Proteomes" id="UP000054266">
    <property type="component" value="Unassembled WGS sequence"/>
</dbReference>
<feature type="transmembrane region" description="Helical" evidence="2">
    <location>
        <begin position="719"/>
        <end position="739"/>
    </location>
</feature>
<keyword evidence="2" id="KW-1133">Transmembrane helix</keyword>
<evidence type="ECO:0000313" key="3">
    <source>
        <dbReference type="EMBL" id="KIW62904.1"/>
    </source>
</evidence>
<feature type="transmembrane region" description="Helical" evidence="2">
    <location>
        <begin position="678"/>
        <end position="699"/>
    </location>
</feature>
<reference evidence="3 4" key="1">
    <citation type="submission" date="2015-01" db="EMBL/GenBank/DDBJ databases">
        <title>The Genome Sequence of Capronia semiimmersa CBS27337.</title>
        <authorList>
            <consortium name="The Broad Institute Genomics Platform"/>
            <person name="Cuomo C."/>
            <person name="de Hoog S."/>
            <person name="Gorbushina A."/>
            <person name="Stielow B."/>
            <person name="Teixiera M."/>
            <person name="Abouelleil A."/>
            <person name="Chapman S.B."/>
            <person name="Priest M."/>
            <person name="Young S.K."/>
            <person name="Wortman J."/>
            <person name="Nusbaum C."/>
            <person name="Birren B."/>
        </authorList>
    </citation>
    <scope>NUCLEOTIDE SEQUENCE [LARGE SCALE GENOMIC DNA]</scope>
    <source>
        <strain evidence="3 4">CBS 27337</strain>
    </source>
</reference>
<feature type="transmembrane region" description="Helical" evidence="2">
    <location>
        <begin position="69"/>
        <end position="95"/>
    </location>
</feature>
<dbReference type="InterPro" id="IPR021840">
    <property type="entry name" value="DUF3433"/>
</dbReference>
<feature type="transmembrane region" description="Helical" evidence="2">
    <location>
        <begin position="176"/>
        <end position="200"/>
    </location>
</feature>
<evidence type="ECO:0000313" key="4">
    <source>
        <dbReference type="Proteomes" id="UP000054266"/>
    </source>
</evidence>
<feature type="transmembrane region" description="Helical" evidence="2">
    <location>
        <begin position="110"/>
        <end position="127"/>
    </location>
</feature>
<dbReference type="PANTHER" id="PTHR37544">
    <property type="entry name" value="SPRAY-RELATED"/>
    <property type="match status" value="1"/>
</dbReference>
<dbReference type="EMBL" id="KN846962">
    <property type="protein sequence ID" value="KIW62904.1"/>
    <property type="molecule type" value="Genomic_DNA"/>
</dbReference>
<keyword evidence="2" id="KW-0472">Membrane</keyword>
<name>A0A0D2FS95_9EURO</name>
<evidence type="ECO:0000256" key="1">
    <source>
        <dbReference type="SAM" id="MobiDB-lite"/>
    </source>
</evidence>
<keyword evidence="4" id="KW-1185">Reference proteome</keyword>
<dbReference type="PANTHER" id="PTHR37544:SF1">
    <property type="entry name" value="PHOSPHORIBOSYLAMINOIMIDAZOLE-SUCCINOCARBOXAMIDE SYNTHASE"/>
    <property type="match status" value="1"/>
</dbReference>
<feature type="transmembrane region" description="Helical" evidence="2">
    <location>
        <begin position="785"/>
        <end position="808"/>
    </location>
</feature>
<protein>
    <submittedName>
        <fullName evidence="3">Uncharacterized protein</fullName>
    </submittedName>
</protein>
<organism evidence="3 4">
    <name type="scientific">Phialophora macrospora</name>
    <dbReference type="NCBI Taxonomy" id="1851006"/>
    <lineage>
        <taxon>Eukaryota</taxon>
        <taxon>Fungi</taxon>
        <taxon>Dikarya</taxon>
        <taxon>Ascomycota</taxon>
        <taxon>Pezizomycotina</taxon>
        <taxon>Eurotiomycetes</taxon>
        <taxon>Chaetothyriomycetidae</taxon>
        <taxon>Chaetothyriales</taxon>
        <taxon>Herpotrichiellaceae</taxon>
        <taxon>Phialophora</taxon>
    </lineage>
</organism>
<accession>A0A0D2FS95</accession>
<proteinExistence type="predicted"/>
<dbReference type="STRING" id="5601.A0A0D2FS95"/>
<feature type="transmembrane region" description="Helical" evidence="2">
    <location>
        <begin position="552"/>
        <end position="574"/>
    </location>
</feature>